<sequence>MKASILIGPGKSRVIEMPMPEIGATEVLIKVLICGVCMSEAYPWSNGMDETAKRILGHEPIGIIEEVGDQVIGFKKGDRVTGLFQKGFAEYTKSDYKQLVKVPDGLDDIEGIGEPLSCLVSGADRTPVRLGDTISIVGTGFMGLGFLQLMKLKGAGKIIAVDVRQEGLDHALSFGADEAVFPDQIEPKYKVLEWDEIGQGVDVSVEASGSPDALQLAGEMAGAHGVLSIVGYHQSNNGNRNINMDFWNWKAITVINAHERREYIHLKAMESIMKLIQNKKFNMKDLVTHTYSLDEVDRAYEDLKNKPEGFIKGIIKMH</sequence>
<dbReference type="OrthoDB" id="9770238at2"/>
<dbReference type="Pfam" id="PF00107">
    <property type="entry name" value="ADH_zinc_N"/>
    <property type="match status" value="1"/>
</dbReference>
<evidence type="ECO:0000256" key="4">
    <source>
        <dbReference type="RuleBase" id="RU361277"/>
    </source>
</evidence>
<dbReference type="InterPro" id="IPR013149">
    <property type="entry name" value="ADH-like_C"/>
</dbReference>
<dbReference type="PROSITE" id="PS00059">
    <property type="entry name" value="ADH_ZINC"/>
    <property type="match status" value="1"/>
</dbReference>
<reference evidence="6 7" key="1">
    <citation type="submission" date="2017-11" db="EMBL/GenBank/DDBJ databases">
        <title>Comparitive Functional Genomics of Dry Heat Resistant strains isolated from the Viking Spacecraft.</title>
        <authorList>
            <person name="Seuylemezian A."/>
            <person name="Cooper K."/>
            <person name="Vaishampayan P."/>
        </authorList>
    </citation>
    <scope>NUCLEOTIDE SEQUENCE [LARGE SCALE GENOMIC DNA]</scope>
    <source>
        <strain evidence="6 7">V32-6</strain>
    </source>
</reference>
<dbReference type="GO" id="GO:0016491">
    <property type="term" value="F:oxidoreductase activity"/>
    <property type="evidence" value="ECO:0007669"/>
    <property type="project" value="UniProtKB-KW"/>
</dbReference>
<dbReference type="Pfam" id="PF08240">
    <property type="entry name" value="ADH_N"/>
    <property type="match status" value="1"/>
</dbReference>
<dbReference type="Proteomes" id="UP000234950">
    <property type="component" value="Unassembled WGS sequence"/>
</dbReference>
<name>A0A2N5HVX0_9BACI</name>
<protein>
    <recommendedName>
        <fullName evidence="5">Enoyl reductase (ER) domain-containing protein</fullName>
    </recommendedName>
</protein>
<dbReference type="PANTHER" id="PTHR43401">
    <property type="entry name" value="L-THREONINE 3-DEHYDROGENASE"/>
    <property type="match status" value="1"/>
</dbReference>
<organism evidence="6 7">
    <name type="scientific">Neobacillus cucumis</name>
    <dbReference type="NCBI Taxonomy" id="1740721"/>
    <lineage>
        <taxon>Bacteria</taxon>
        <taxon>Bacillati</taxon>
        <taxon>Bacillota</taxon>
        <taxon>Bacilli</taxon>
        <taxon>Bacillales</taxon>
        <taxon>Bacillaceae</taxon>
        <taxon>Neobacillus</taxon>
    </lineage>
</organism>
<keyword evidence="2 4" id="KW-0862">Zinc</keyword>
<dbReference type="InterPro" id="IPR013154">
    <property type="entry name" value="ADH-like_N"/>
</dbReference>
<gene>
    <name evidence="6" type="ORF">CVD27_02165</name>
</gene>
<evidence type="ECO:0000313" key="7">
    <source>
        <dbReference type="Proteomes" id="UP000234950"/>
    </source>
</evidence>
<dbReference type="InterPro" id="IPR002328">
    <property type="entry name" value="ADH_Zn_CS"/>
</dbReference>
<dbReference type="GO" id="GO:0008270">
    <property type="term" value="F:zinc ion binding"/>
    <property type="evidence" value="ECO:0007669"/>
    <property type="project" value="InterPro"/>
</dbReference>
<dbReference type="SUPFAM" id="SSF51735">
    <property type="entry name" value="NAD(P)-binding Rossmann-fold domains"/>
    <property type="match status" value="1"/>
</dbReference>
<evidence type="ECO:0000256" key="2">
    <source>
        <dbReference type="ARBA" id="ARBA00022833"/>
    </source>
</evidence>
<evidence type="ECO:0000256" key="3">
    <source>
        <dbReference type="ARBA" id="ARBA00023002"/>
    </source>
</evidence>
<dbReference type="Gene3D" id="3.40.50.720">
    <property type="entry name" value="NAD(P)-binding Rossmann-like Domain"/>
    <property type="match status" value="1"/>
</dbReference>
<dbReference type="SUPFAM" id="SSF50129">
    <property type="entry name" value="GroES-like"/>
    <property type="match status" value="1"/>
</dbReference>
<accession>A0A2N5HVX0</accession>
<dbReference type="InterPro" id="IPR020843">
    <property type="entry name" value="ER"/>
</dbReference>
<keyword evidence="1 4" id="KW-0479">Metal-binding</keyword>
<comment type="caution">
    <text evidence="6">The sequence shown here is derived from an EMBL/GenBank/DDBJ whole genome shotgun (WGS) entry which is preliminary data.</text>
</comment>
<evidence type="ECO:0000313" key="6">
    <source>
        <dbReference type="EMBL" id="PLS09662.1"/>
    </source>
</evidence>
<evidence type="ECO:0000259" key="5">
    <source>
        <dbReference type="SMART" id="SM00829"/>
    </source>
</evidence>
<dbReference type="PANTHER" id="PTHR43401:SF2">
    <property type="entry name" value="L-THREONINE 3-DEHYDROGENASE"/>
    <property type="match status" value="1"/>
</dbReference>
<dbReference type="Gene3D" id="3.90.180.10">
    <property type="entry name" value="Medium-chain alcohol dehydrogenases, catalytic domain"/>
    <property type="match status" value="2"/>
</dbReference>
<proteinExistence type="inferred from homology"/>
<dbReference type="InterPro" id="IPR011032">
    <property type="entry name" value="GroES-like_sf"/>
</dbReference>
<evidence type="ECO:0000256" key="1">
    <source>
        <dbReference type="ARBA" id="ARBA00022723"/>
    </source>
</evidence>
<feature type="domain" description="Enoyl reductase (ER)" evidence="5">
    <location>
        <begin position="8"/>
        <end position="315"/>
    </location>
</feature>
<keyword evidence="7" id="KW-1185">Reference proteome</keyword>
<dbReference type="InterPro" id="IPR036291">
    <property type="entry name" value="NAD(P)-bd_dom_sf"/>
</dbReference>
<comment type="similarity">
    <text evidence="4">Belongs to the zinc-containing alcohol dehydrogenase family.</text>
</comment>
<comment type="cofactor">
    <cofactor evidence="4">
        <name>Zn(2+)</name>
        <dbReference type="ChEBI" id="CHEBI:29105"/>
    </cofactor>
</comment>
<dbReference type="InterPro" id="IPR050129">
    <property type="entry name" value="Zn_alcohol_dh"/>
</dbReference>
<dbReference type="AlphaFoldDB" id="A0A2N5HVX0"/>
<dbReference type="RefSeq" id="WP_101646244.1">
    <property type="nucleotide sequence ID" value="NZ_PGVE01000012.1"/>
</dbReference>
<keyword evidence="3" id="KW-0560">Oxidoreductase</keyword>
<dbReference type="EMBL" id="PGVE01000012">
    <property type="protein sequence ID" value="PLS09662.1"/>
    <property type="molecule type" value="Genomic_DNA"/>
</dbReference>
<dbReference type="SMART" id="SM00829">
    <property type="entry name" value="PKS_ER"/>
    <property type="match status" value="1"/>
</dbReference>